<feature type="compositionally biased region" description="Low complexity" evidence="1">
    <location>
        <begin position="92"/>
        <end position="124"/>
    </location>
</feature>
<dbReference type="EMBL" id="CP099428">
    <property type="protein sequence ID" value="USW58581.1"/>
    <property type="molecule type" value="Genomic_DNA"/>
</dbReference>
<proteinExistence type="predicted"/>
<keyword evidence="2" id="KW-0732">Signal</keyword>
<name>A0A9Q9B7N2_9PEZI</name>
<accession>A0A9Q9B7N2</accession>
<dbReference type="AlphaFoldDB" id="A0A9Q9B7N2"/>
<feature type="compositionally biased region" description="Low complexity" evidence="1">
    <location>
        <begin position="131"/>
        <end position="148"/>
    </location>
</feature>
<feature type="region of interest" description="Disordered" evidence="1">
    <location>
        <begin position="92"/>
        <end position="148"/>
    </location>
</feature>
<evidence type="ECO:0008006" key="5">
    <source>
        <dbReference type="Google" id="ProtNLM"/>
    </source>
</evidence>
<reference evidence="3" key="1">
    <citation type="submission" date="2022-06" db="EMBL/GenBank/DDBJ databases">
        <title>Complete genome sequences of two strains of the flax pathogen Septoria linicola.</title>
        <authorList>
            <person name="Lapalu N."/>
            <person name="Simon A."/>
            <person name="Demenou B."/>
            <person name="Paumier D."/>
            <person name="Guillot M.-P."/>
            <person name="Gout L."/>
            <person name="Valade R."/>
        </authorList>
    </citation>
    <scope>NUCLEOTIDE SEQUENCE</scope>
    <source>
        <strain evidence="3">SE15195</strain>
    </source>
</reference>
<feature type="signal peptide" evidence="2">
    <location>
        <begin position="1"/>
        <end position="17"/>
    </location>
</feature>
<organism evidence="3 4">
    <name type="scientific">Septoria linicola</name>
    <dbReference type="NCBI Taxonomy" id="215465"/>
    <lineage>
        <taxon>Eukaryota</taxon>
        <taxon>Fungi</taxon>
        <taxon>Dikarya</taxon>
        <taxon>Ascomycota</taxon>
        <taxon>Pezizomycotina</taxon>
        <taxon>Dothideomycetes</taxon>
        <taxon>Dothideomycetidae</taxon>
        <taxon>Mycosphaerellales</taxon>
        <taxon>Mycosphaerellaceae</taxon>
        <taxon>Septoria</taxon>
    </lineage>
</organism>
<evidence type="ECO:0000313" key="4">
    <source>
        <dbReference type="Proteomes" id="UP001056384"/>
    </source>
</evidence>
<evidence type="ECO:0000256" key="1">
    <source>
        <dbReference type="SAM" id="MobiDB-lite"/>
    </source>
</evidence>
<dbReference type="Proteomes" id="UP001056384">
    <property type="component" value="Chromosome 11"/>
</dbReference>
<evidence type="ECO:0000256" key="2">
    <source>
        <dbReference type="SAM" id="SignalP"/>
    </source>
</evidence>
<feature type="chain" id="PRO_5040276678" description="GPI anchored serine-threonine rich protein" evidence="2">
    <location>
        <begin position="18"/>
        <end position="170"/>
    </location>
</feature>
<evidence type="ECO:0000313" key="3">
    <source>
        <dbReference type="EMBL" id="USW58581.1"/>
    </source>
</evidence>
<sequence length="170" mass="16900">MHASAAFIFAIAGFAAAQTAPSGCGESIDLIIESCLGTTQAQFDACTPNDWDCLCEQANNVLTCYNNCPSAPDRFGFEQTKVANCNAASAYGSSSASRTATGTSSTATSNVAASNSATSTPSSTTDDEESSTSSTRTGTAASATATKDSGAASVAVPAGLAAMFGLVAFL</sequence>
<gene>
    <name evidence="3" type="ORF">Slin15195_G119000</name>
</gene>
<keyword evidence="4" id="KW-1185">Reference proteome</keyword>
<protein>
    <recommendedName>
        <fullName evidence="5">GPI anchored serine-threonine rich protein</fullName>
    </recommendedName>
</protein>